<keyword evidence="3" id="KW-1185">Reference proteome</keyword>
<dbReference type="InterPro" id="IPR011333">
    <property type="entry name" value="SKP1/BTB/POZ_sf"/>
</dbReference>
<dbReference type="InterPro" id="IPR000210">
    <property type="entry name" value="BTB/POZ_dom"/>
</dbReference>
<gene>
    <name evidence="2" type="ORF">MAR_013739</name>
</gene>
<evidence type="ECO:0000313" key="3">
    <source>
        <dbReference type="Proteomes" id="UP001164746"/>
    </source>
</evidence>
<name>A0ABY7G1C4_MYAAR</name>
<evidence type="ECO:0000259" key="1">
    <source>
        <dbReference type="Pfam" id="PF00651"/>
    </source>
</evidence>
<dbReference type="Gene3D" id="3.30.710.10">
    <property type="entry name" value="Potassium Channel Kv1.1, Chain A"/>
    <property type="match status" value="1"/>
</dbReference>
<sequence length="130" mass="15216">MDFNMKNKKSVSTSVLLRKQVEEQRDFCDFTVRHGLWSKRYHACVVYSSSAFIQAMMRNNFNEKAKGFLELKVGCVESIDMAMMFLYGEAPKLSMENVSAVIHMAQFLLIPNLKAFCMSWINRLWWLKKT</sequence>
<dbReference type="SUPFAM" id="SSF54695">
    <property type="entry name" value="POZ domain"/>
    <property type="match status" value="1"/>
</dbReference>
<dbReference type="EMBL" id="CP111026">
    <property type="protein sequence ID" value="WAR28035.1"/>
    <property type="molecule type" value="Genomic_DNA"/>
</dbReference>
<accession>A0ABY7G1C4</accession>
<protein>
    <recommendedName>
        <fullName evidence="1">BTB domain-containing protein</fullName>
    </recommendedName>
</protein>
<evidence type="ECO:0000313" key="2">
    <source>
        <dbReference type="EMBL" id="WAR28035.1"/>
    </source>
</evidence>
<dbReference type="Pfam" id="PF00651">
    <property type="entry name" value="BTB"/>
    <property type="match status" value="1"/>
</dbReference>
<feature type="domain" description="BTB" evidence="1">
    <location>
        <begin position="20"/>
        <end position="119"/>
    </location>
</feature>
<organism evidence="2 3">
    <name type="scientific">Mya arenaria</name>
    <name type="common">Soft-shell clam</name>
    <dbReference type="NCBI Taxonomy" id="6604"/>
    <lineage>
        <taxon>Eukaryota</taxon>
        <taxon>Metazoa</taxon>
        <taxon>Spiralia</taxon>
        <taxon>Lophotrochozoa</taxon>
        <taxon>Mollusca</taxon>
        <taxon>Bivalvia</taxon>
        <taxon>Autobranchia</taxon>
        <taxon>Heteroconchia</taxon>
        <taxon>Euheterodonta</taxon>
        <taxon>Imparidentia</taxon>
        <taxon>Neoheterodontei</taxon>
        <taxon>Myida</taxon>
        <taxon>Myoidea</taxon>
        <taxon>Myidae</taxon>
        <taxon>Mya</taxon>
    </lineage>
</organism>
<dbReference type="CDD" id="cd18186">
    <property type="entry name" value="BTB_POZ_ZBTB_KLHL-like"/>
    <property type="match status" value="1"/>
</dbReference>
<proteinExistence type="predicted"/>
<dbReference type="Proteomes" id="UP001164746">
    <property type="component" value="Chromosome 15"/>
</dbReference>
<reference evidence="2" key="1">
    <citation type="submission" date="2022-11" db="EMBL/GenBank/DDBJ databases">
        <title>Centuries of genome instability and evolution in soft-shell clam transmissible cancer (bioRxiv).</title>
        <authorList>
            <person name="Hart S.F.M."/>
            <person name="Yonemitsu M.A."/>
            <person name="Giersch R.M."/>
            <person name="Beal B.F."/>
            <person name="Arriagada G."/>
            <person name="Davis B.W."/>
            <person name="Ostrander E.A."/>
            <person name="Goff S.P."/>
            <person name="Metzger M.J."/>
        </authorList>
    </citation>
    <scope>NUCLEOTIDE SEQUENCE</scope>
    <source>
        <strain evidence="2">MELC-2E11</strain>
        <tissue evidence="2">Siphon/mantle</tissue>
    </source>
</reference>